<evidence type="ECO:0000256" key="6">
    <source>
        <dbReference type="ARBA" id="ARBA00022777"/>
    </source>
</evidence>
<keyword evidence="4" id="KW-0808">Transferase</keyword>
<evidence type="ECO:0000256" key="4">
    <source>
        <dbReference type="ARBA" id="ARBA00022679"/>
    </source>
</evidence>
<dbReference type="PANTHER" id="PTHR24421">
    <property type="entry name" value="NITRATE/NITRITE SENSOR PROTEIN NARX-RELATED"/>
    <property type="match status" value="1"/>
</dbReference>
<evidence type="ECO:0000313" key="14">
    <source>
        <dbReference type="EMBL" id="KNY25113.1"/>
    </source>
</evidence>
<comment type="catalytic activity">
    <reaction evidence="1">
        <text>ATP + protein L-histidine = ADP + protein N-phospho-L-histidine.</text>
        <dbReference type="EC" id="2.7.13.3"/>
    </reaction>
</comment>
<dbReference type="Proteomes" id="UP000036923">
    <property type="component" value="Unassembled WGS sequence"/>
</dbReference>
<keyword evidence="9" id="KW-0175">Coiled coil</keyword>
<keyword evidence="10" id="KW-0812">Transmembrane</keyword>
<accession>A0A0L6JHA8</accession>
<dbReference type="OrthoDB" id="199946at2"/>
<dbReference type="Gene3D" id="1.20.5.1930">
    <property type="match status" value="1"/>
</dbReference>
<dbReference type="GO" id="GO:0046983">
    <property type="term" value="F:protein dimerization activity"/>
    <property type="evidence" value="ECO:0007669"/>
    <property type="project" value="InterPro"/>
</dbReference>
<reference evidence="15" key="1">
    <citation type="submission" date="2015-07" db="EMBL/GenBank/DDBJ databases">
        <title>Near-Complete Genome Sequence of the Cellulolytic Bacterium Bacteroides (Pseudobacteroides) cellulosolvens ATCC 35603.</title>
        <authorList>
            <person name="Dassa B."/>
            <person name="Utturkar S.M."/>
            <person name="Klingeman D.M."/>
            <person name="Hurt R.A."/>
            <person name="Keller M."/>
            <person name="Xu J."/>
            <person name="Reddy Y.H.K."/>
            <person name="Borovok I."/>
            <person name="Grinberg I.R."/>
            <person name="Lamed R."/>
            <person name="Zhivin O."/>
            <person name="Bayer E.A."/>
            <person name="Brown S.D."/>
        </authorList>
    </citation>
    <scope>NUCLEOTIDE SEQUENCE [LARGE SCALE GENOMIC DNA]</scope>
    <source>
        <strain evidence="15">DSM 2933</strain>
    </source>
</reference>
<dbReference type="InterPro" id="IPR050482">
    <property type="entry name" value="Sensor_HK_TwoCompSys"/>
</dbReference>
<evidence type="ECO:0000259" key="12">
    <source>
        <dbReference type="Pfam" id="PF08448"/>
    </source>
</evidence>
<feature type="transmembrane region" description="Helical" evidence="10">
    <location>
        <begin position="35"/>
        <end position="55"/>
    </location>
</feature>
<dbReference type="Pfam" id="PF07730">
    <property type="entry name" value="HisKA_3"/>
    <property type="match status" value="1"/>
</dbReference>
<organism evidence="14 15">
    <name type="scientific">Pseudobacteroides cellulosolvens ATCC 35603 = DSM 2933</name>
    <dbReference type="NCBI Taxonomy" id="398512"/>
    <lineage>
        <taxon>Bacteria</taxon>
        <taxon>Bacillati</taxon>
        <taxon>Bacillota</taxon>
        <taxon>Clostridia</taxon>
        <taxon>Eubacteriales</taxon>
        <taxon>Oscillospiraceae</taxon>
        <taxon>Pseudobacteroides</taxon>
    </lineage>
</organism>
<dbReference type="AlphaFoldDB" id="A0A0L6JHA8"/>
<dbReference type="STRING" id="398512.Bccel_0370"/>
<evidence type="ECO:0000256" key="5">
    <source>
        <dbReference type="ARBA" id="ARBA00022741"/>
    </source>
</evidence>
<dbReference type="InterPro" id="IPR035965">
    <property type="entry name" value="PAS-like_dom_sf"/>
</dbReference>
<keyword evidence="8" id="KW-0902">Two-component regulatory system</keyword>
<dbReference type="eggNOG" id="COG3829">
    <property type="taxonomic scope" value="Bacteria"/>
</dbReference>
<feature type="transmembrane region" description="Helical" evidence="10">
    <location>
        <begin position="102"/>
        <end position="118"/>
    </location>
</feature>
<dbReference type="InterPro" id="IPR013656">
    <property type="entry name" value="PAS_4"/>
</dbReference>
<keyword evidence="5" id="KW-0547">Nucleotide-binding</keyword>
<comment type="caution">
    <text evidence="14">The sequence shown here is derived from an EMBL/GenBank/DDBJ whole genome shotgun (WGS) entry which is preliminary data.</text>
</comment>
<evidence type="ECO:0000256" key="3">
    <source>
        <dbReference type="ARBA" id="ARBA00022553"/>
    </source>
</evidence>
<dbReference type="CDD" id="cd16917">
    <property type="entry name" value="HATPase_UhpB-NarQ-NarX-like"/>
    <property type="match status" value="1"/>
</dbReference>
<keyword evidence="6" id="KW-0418">Kinase</keyword>
<feature type="transmembrane region" description="Helical" evidence="10">
    <location>
        <begin position="170"/>
        <end position="194"/>
    </location>
</feature>
<dbReference type="Gene3D" id="3.30.450.20">
    <property type="entry name" value="PAS domain"/>
    <property type="match status" value="1"/>
</dbReference>
<name>A0A0L6JHA8_9FIRM</name>
<gene>
    <name evidence="14" type="ORF">Bccel_0370</name>
</gene>
<feature type="domain" description="Signal transduction histidine kinase subgroup 3 dimerisation and phosphoacceptor" evidence="11">
    <location>
        <begin position="380"/>
        <end position="445"/>
    </location>
</feature>
<keyword evidence="10" id="KW-1133">Transmembrane helix</keyword>
<dbReference type="SUPFAM" id="SSF55785">
    <property type="entry name" value="PYP-like sensor domain (PAS domain)"/>
    <property type="match status" value="1"/>
</dbReference>
<evidence type="ECO:0000256" key="9">
    <source>
        <dbReference type="SAM" id="Coils"/>
    </source>
</evidence>
<dbReference type="Pfam" id="PF16927">
    <property type="entry name" value="HisKA_7TM"/>
    <property type="match status" value="1"/>
</dbReference>
<keyword evidence="7" id="KW-0067">ATP-binding</keyword>
<dbReference type="EC" id="2.7.13.3" evidence="2"/>
<feature type="transmembrane region" description="Helical" evidence="10">
    <location>
        <begin position="200"/>
        <end position="221"/>
    </location>
</feature>
<evidence type="ECO:0000256" key="1">
    <source>
        <dbReference type="ARBA" id="ARBA00000085"/>
    </source>
</evidence>
<feature type="transmembrane region" description="Helical" evidence="10">
    <location>
        <begin position="6"/>
        <end position="28"/>
    </location>
</feature>
<evidence type="ECO:0000313" key="15">
    <source>
        <dbReference type="Proteomes" id="UP000036923"/>
    </source>
</evidence>
<feature type="domain" description="PAS fold-4" evidence="12">
    <location>
        <begin position="234"/>
        <end position="342"/>
    </location>
</feature>
<protein>
    <recommendedName>
        <fullName evidence="2">histidine kinase</fullName>
        <ecNumber evidence="2">2.7.13.3</ecNumber>
    </recommendedName>
</protein>
<feature type="transmembrane region" description="Helical" evidence="10">
    <location>
        <begin position="138"/>
        <end position="158"/>
    </location>
</feature>
<keyword evidence="15" id="KW-1185">Reference proteome</keyword>
<keyword evidence="10" id="KW-0472">Membrane</keyword>
<dbReference type="EMBL" id="LGTC01000001">
    <property type="protein sequence ID" value="KNY25113.1"/>
    <property type="molecule type" value="Genomic_DNA"/>
</dbReference>
<feature type="transmembrane region" description="Helical" evidence="10">
    <location>
        <begin position="67"/>
        <end position="90"/>
    </location>
</feature>
<keyword evidence="3" id="KW-0597">Phosphoprotein</keyword>
<sequence>MRFLLTTHGILPVISAVLSFIMVMYFIFKAKKSGLFICYVLCQTLVFVWSLGYAFELMAQEYSSKIIFMKINYFSICFLSLGWLVFCNLFVENRSFFKKKNIIPAVAIPIINYLVVLTNDYHKIFKSSIDDSGGRQVYFWIIVFVTYVYIFLGVLALTRKYSKLSRNVKVQTIVLILAVTIPIISNFLSVTHIVRLNYDLTPVSFSLTMLLVAIATFRYRFLDLVPIARRDIVEKMNDAVLVFNINNKVIDWNSAFLSNILIDGDIIKDMDINDVLVKIERISSGAIYGKFMEEVAGGKPSIISTEITLLKPSRKTYHVKLHSVLDKHGEMLAKALTFTDITLYKGMMDELNDKNIELNAMNDELAKYAATVEELAIAKERNRFAHDVHDTLGHTMTLLISILEVANITYRSDMDTTGDKLREALKISKEGLKELRRSINGLRPEMLSSNSIITSLKNLFSDFRLSGVEIDFTSEGIEPNDISRYSDIIYRVCQEALTNSVKHGKAKNVNIILRFDIKMIKLFILDDGVGCGKIIKGFGLTGMEERLKPVNGKIMYGSDGESGFNLRVEIPLN</sequence>
<dbReference type="Pfam" id="PF08448">
    <property type="entry name" value="PAS_4"/>
    <property type="match status" value="1"/>
</dbReference>
<evidence type="ECO:0000259" key="11">
    <source>
        <dbReference type="Pfam" id="PF07730"/>
    </source>
</evidence>
<dbReference type="GO" id="GO:0000155">
    <property type="term" value="F:phosphorelay sensor kinase activity"/>
    <property type="evidence" value="ECO:0007669"/>
    <property type="project" value="InterPro"/>
</dbReference>
<feature type="domain" description="Histidine kinase N-terminal 7TM region" evidence="13">
    <location>
        <begin position="13"/>
        <end position="226"/>
    </location>
</feature>
<evidence type="ECO:0000256" key="8">
    <source>
        <dbReference type="ARBA" id="ARBA00023012"/>
    </source>
</evidence>
<dbReference type="Gene3D" id="3.30.565.10">
    <property type="entry name" value="Histidine kinase-like ATPase, C-terminal domain"/>
    <property type="match status" value="1"/>
</dbReference>
<dbReference type="GO" id="GO:0005524">
    <property type="term" value="F:ATP binding"/>
    <property type="evidence" value="ECO:0007669"/>
    <property type="project" value="UniProtKB-KW"/>
</dbReference>
<evidence type="ECO:0000256" key="2">
    <source>
        <dbReference type="ARBA" id="ARBA00012438"/>
    </source>
</evidence>
<dbReference type="InterPro" id="IPR011712">
    <property type="entry name" value="Sig_transdc_His_kin_sub3_dim/P"/>
</dbReference>
<dbReference type="PANTHER" id="PTHR24421:SF10">
    <property type="entry name" value="NITRATE_NITRITE SENSOR PROTEIN NARQ"/>
    <property type="match status" value="1"/>
</dbReference>
<dbReference type="SUPFAM" id="SSF55874">
    <property type="entry name" value="ATPase domain of HSP90 chaperone/DNA topoisomerase II/histidine kinase"/>
    <property type="match status" value="1"/>
</dbReference>
<dbReference type="InterPro" id="IPR036890">
    <property type="entry name" value="HATPase_C_sf"/>
</dbReference>
<proteinExistence type="predicted"/>
<dbReference type="eggNOG" id="COG4585">
    <property type="taxonomic scope" value="Bacteria"/>
</dbReference>
<feature type="coiled-coil region" evidence="9">
    <location>
        <begin position="344"/>
        <end position="378"/>
    </location>
</feature>
<dbReference type="RefSeq" id="WP_036946298.1">
    <property type="nucleotide sequence ID" value="NZ_KN050763.1"/>
</dbReference>
<evidence type="ECO:0000259" key="13">
    <source>
        <dbReference type="Pfam" id="PF16927"/>
    </source>
</evidence>
<dbReference type="GO" id="GO:0016020">
    <property type="term" value="C:membrane"/>
    <property type="evidence" value="ECO:0007669"/>
    <property type="project" value="InterPro"/>
</dbReference>
<dbReference type="InterPro" id="IPR031621">
    <property type="entry name" value="HisKA_7TM"/>
</dbReference>
<evidence type="ECO:0000256" key="7">
    <source>
        <dbReference type="ARBA" id="ARBA00022840"/>
    </source>
</evidence>
<evidence type="ECO:0000256" key="10">
    <source>
        <dbReference type="SAM" id="Phobius"/>
    </source>
</evidence>